<sequence>MKIRGGPHLTSCQESGLIHAAGKGKKSCFLQDTVHFPRTWKRFTLAPTTNCPCGNINGIPSHYATECSLNASFHMTKPAQQHEPICFRNIASNKDF</sequence>
<organism evidence="1 2">
    <name type="scientific">Araneus ventricosus</name>
    <name type="common">Orbweaver spider</name>
    <name type="synonym">Epeira ventricosa</name>
    <dbReference type="NCBI Taxonomy" id="182803"/>
    <lineage>
        <taxon>Eukaryota</taxon>
        <taxon>Metazoa</taxon>
        <taxon>Ecdysozoa</taxon>
        <taxon>Arthropoda</taxon>
        <taxon>Chelicerata</taxon>
        <taxon>Arachnida</taxon>
        <taxon>Araneae</taxon>
        <taxon>Araneomorphae</taxon>
        <taxon>Entelegynae</taxon>
        <taxon>Araneoidea</taxon>
        <taxon>Araneidae</taxon>
        <taxon>Araneus</taxon>
    </lineage>
</organism>
<proteinExistence type="predicted"/>
<evidence type="ECO:0000313" key="2">
    <source>
        <dbReference type="Proteomes" id="UP000499080"/>
    </source>
</evidence>
<keyword evidence="2" id="KW-1185">Reference proteome</keyword>
<comment type="caution">
    <text evidence="1">The sequence shown here is derived from an EMBL/GenBank/DDBJ whole genome shotgun (WGS) entry which is preliminary data.</text>
</comment>
<gene>
    <name evidence="1" type="ORF">AVEN_258864_1</name>
</gene>
<evidence type="ECO:0000313" key="1">
    <source>
        <dbReference type="EMBL" id="GBN66480.1"/>
    </source>
</evidence>
<dbReference type="AlphaFoldDB" id="A0A4Y2QTB5"/>
<dbReference type="Proteomes" id="UP000499080">
    <property type="component" value="Unassembled WGS sequence"/>
</dbReference>
<protein>
    <submittedName>
        <fullName evidence="1">Uncharacterized protein</fullName>
    </submittedName>
</protein>
<dbReference type="EMBL" id="BGPR01014735">
    <property type="protein sequence ID" value="GBN66480.1"/>
    <property type="molecule type" value="Genomic_DNA"/>
</dbReference>
<accession>A0A4Y2QTB5</accession>
<name>A0A4Y2QTB5_ARAVE</name>
<reference evidence="1 2" key="1">
    <citation type="journal article" date="2019" name="Sci. Rep.">
        <title>Orb-weaving spider Araneus ventricosus genome elucidates the spidroin gene catalogue.</title>
        <authorList>
            <person name="Kono N."/>
            <person name="Nakamura H."/>
            <person name="Ohtoshi R."/>
            <person name="Moran D.A.P."/>
            <person name="Shinohara A."/>
            <person name="Yoshida Y."/>
            <person name="Fujiwara M."/>
            <person name="Mori M."/>
            <person name="Tomita M."/>
            <person name="Arakawa K."/>
        </authorList>
    </citation>
    <scope>NUCLEOTIDE SEQUENCE [LARGE SCALE GENOMIC DNA]</scope>
</reference>